<dbReference type="Pfam" id="PF13683">
    <property type="entry name" value="rve_3"/>
    <property type="match status" value="1"/>
</dbReference>
<dbReference type="GO" id="GO:0015074">
    <property type="term" value="P:DNA integration"/>
    <property type="evidence" value="ECO:0007669"/>
    <property type="project" value="InterPro"/>
</dbReference>
<dbReference type="EMBL" id="JACHFR010000005">
    <property type="protein sequence ID" value="MBB5220005.1"/>
    <property type="molecule type" value="Genomic_DNA"/>
</dbReference>
<protein>
    <submittedName>
        <fullName evidence="2">Transposase InsO family protein</fullName>
    </submittedName>
</protein>
<proteinExistence type="predicted"/>
<accession>A0A840SH33</accession>
<evidence type="ECO:0000313" key="4">
    <source>
        <dbReference type="Proteomes" id="UP000578697"/>
    </source>
</evidence>
<evidence type="ECO:0000259" key="1">
    <source>
        <dbReference type="Pfam" id="PF13683"/>
    </source>
</evidence>
<organism evidence="2 4">
    <name type="scientific">Treponema rectale</name>
    <dbReference type="NCBI Taxonomy" id="744512"/>
    <lineage>
        <taxon>Bacteria</taxon>
        <taxon>Pseudomonadati</taxon>
        <taxon>Spirochaetota</taxon>
        <taxon>Spirochaetia</taxon>
        <taxon>Spirochaetales</taxon>
        <taxon>Treponemataceae</taxon>
        <taxon>Treponema</taxon>
    </lineage>
</organism>
<dbReference type="EMBL" id="CP031517">
    <property type="protein sequence ID" value="QOS40676.1"/>
    <property type="molecule type" value="Genomic_DNA"/>
</dbReference>
<dbReference type="Proteomes" id="UP000593591">
    <property type="component" value="Chromosome"/>
</dbReference>
<evidence type="ECO:0000313" key="2">
    <source>
        <dbReference type="EMBL" id="MBB5220005.1"/>
    </source>
</evidence>
<dbReference type="InterPro" id="IPR001584">
    <property type="entry name" value="Integrase_cat-core"/>
</dbReference>
<name>A0A840SH33_9SPIR</name>
<feature type="domain" description="Integrase catalytic" evidence="1">
    <location>
        <begin position="74"/>
        <end position="117"/>
    </location>
</feature>
<keyword evidence="4" id="KW-1185">Reference proteome</keyword>
<dbReference type="Proteomes" id="UP000578697">
    <property type="component" value="Unassembled WGS sequence"/>
</dbReference>
<evidence type="ECO:0000313" key="3">
    <source>
        <dbReference type="EMBL" id="QOS40676.1"/>
    </source>
</evidence>
<evidence type="ECO:0000313" key="5">
    <source>
        <dbReference type="Proteomes" id="UP000593591"/>
    </source>
</evidence>
<reference evidence="2 4" key="2">
    <citation type="submission" date="2020-08" db="EMBL/GenBank/DDBJ databases">
        <title>Genomic Encyclopedia of Type Strains, Phase IV (KMG-IV): sequencing the most valuable type-strain genomes for metagenomic binning, comparative biology and taxonomic classification.</title>
        <authorList>
            <person name="Goeker M."/>
        </authorList>
    </citation>
    <scope>NUCLEOTIDE SEQUENCE [LARGE SCALE GENOMIC DNA]</scope>
    <source>
        <strain evidence="2 4">DSM 103679</strain>
    </source>
</reference>
<gene>
    <name evidence="3" type="ORF">DYE49_09495</name>
    <name evidence="2" type="ORF">HNP77_002395</name>
</gene>
<dbReference type="RefSeq" id="WP_184653669.1">
    <property type="nucleotide sequence ID" value="NZ_JACHFR010000005.1"/>
</dbReference>
<dbReference type="KEGG" id="trc:DYE49_09495"/>
<sequence>MNANYKEYRFSDLIEEVEERNISLEYGSMNLFHFYRQIMDLNLEVQLYRTGVKLIRLNRSFLVLENLQTTVLFRVFRDECLNVNYFTSLSEAKEIIESWRLDYNEKRPQKGLKELSPSQFKT</sequence>
<dbReference type="AlphaFoldDB" id="A0A840SH33"/>
<reference evidence="3 5" key="1">
    <citation type="submission" date="2018-08" db="EMBL/GenBank/DDBJ databases">
        <title>The first complete genome of Treponema rectale (CHPAT), a commensal spirochete of the bovine rectum.</title>
        <authorList>
            <person name="Staton G.J."/>
            <person name="Clegg S.R."/>
            <person name="Carter S.D."/>
            <person name="Radford A.D."/>
            <person name="Darby A."/>
            <person name="Hall N."/>
            <person name="Birtles R.J."/>
            <person name="Evans N.J."/>
        </authorList>
    </citation>
    <scope>NUCLEOTIDE SEQUENCE [LARGE SCALE GENOMIC DNA]</scope>
    <source>
        <strain evidence="3 5">CHPA</strain>
    </source>
</reference>